<reference evidence="1 2" key="1">
    <citation type="submission" date="2015-06" db="EMBL/GenBank/DDBJ databases">
        <title>Draft genome of the moderately acidophilic sulfate reducer Candidatus Desulfosporosinus acididurans strain M1.</title>
        <authorList>
            <person name="Poehlein A."/>
            <person name="Petzsch P."/>
            <person name="Johnson B.D."/>
            <person name="Schloemann M."/>
            <person name="Daniel R."/>
            <person name="Muehling M."/>
        </authorList>
    </citation>
    <scope>NUCLEOTIDE SEQUENCE [LARGE SCALE GENOMIC DNA]</scope>
    <source>
        <strain evidence="1 2">M1</strain>
    </source>
</reference>
<proteinExistence type="predicted"/>
<dbReference type="PATRIC" id="fig|476652.3.peg.1452"/>
<dbReference type="Pfam" id="PF04860">
    <property type="entry name" value="Phage_portal"/>
    <property type="match status" value="1"/>
</dbReference>
<dbReference type="AlphaFoldDB" id="A0A0J1FUS1"/>
<dbReference type="InterPro" id="IPR006944">
    <property type="entry name" value="Phage/GTA_portal"/>
</dbReference>
<evidence type="ECO:0000313" key="2">
    <source>
        <dbReference type="Proteomes" id="UP000036356"/>
    </source>
</evidence>
<protein>
    <submittedName>
        <fullName evidence="1">Phage portal protein</fullName>
    </submittedName>
</protein>
<keyword evidence="2" id="KW-1185">Reference proteome</keyword>
<organism evidence="1 2">
    <name type="scientific">Desulfosporosinus acididurans</name>
    <dbReference type="NCBI Taxonomy" id="476652"/>
    <lineage>
        <taxon>Bacteria</taxon>
        <taxon>Bacillati</taxon>
        <taxon>Bacillota</taxon>
        <taxon>Clostridia</taxon>
        <taxon>Eubacteriales</taxon>
        <taxon>Desulfitobacteriaceae</taxon>
        <taxon>Desulfosporosinus</taxon>
    </lineage>
</organism>
<accession>A0A0J1FUS1</accession>
<dbReference type="Proteomes" id="UP000036356">
    <property type="component" value="Unassembled WGS sequence"/>
</dbReference>
<name>A0A0J1FUS1_9FIRM</name>
<sequence length="418" mass="47238">MAFIDVIKSLFAGKQRDTGQKDYFNFLEGQVPIFGLFGQNIYSHDLVQNCIDRVATEVSKLEPKHIRTDAYGMRNVVNSNINRLLKYGPNEIMDTGSFLEKIIWLLFLNYNAFIYPTFDAIEANGMINRTYTGLYPLQPMIVEFIQDITGKMFIRLTFRNGEDYTLPYENIIHVRKKFSINASMGGGINGQPDNDAIQKTLDVNDVIIQGLEKAIRESLSIRGIVSIKTMLDDEKQEAERQRFENAIKNNESGIVAMDLKGEYIPIQRDPKVTDKDTLSFVQQKVLNYYGVSMPILTGDYTDTQYEAFFQTTIEPIIMSLGRNFSRVLFSARELAAGNEIVFYQKNLSYLSTASKIELIKVAGDQGLLTINQKLEILGYPPIEGGDVRTQSLNHIDASLANEYQMNQSKNGNGGKNNG</sequence>
<evidence type="ECO:0000313" key="1">
    <source>
        <dbReference type="EMBL" id="KLU66748.1"/>
    </source>
</evidence>
<comment type="caution">
    <text evidence="1">The sequence shown here is derived from an EMBL/GenBank/DDBJ whole genome shotgun (WGS) entry which is preliminary data.</text>
</comment>
<dbReference type="STRING" id="476652.DEAC_c14160"/>
<dbReference type="RefSeq" id="WP_242847090.1">
    <property type="nucleotide sequence ID" value="NZ_LDZY01000004.1"/>
</dbReference>
<gene>
    <name evidence="1" type="ORF">DEAC_c14160</name>
</gene>
<dbReference type="EMBL" id="LDZY01000004">
    <property type="protein sequence ID" value="KLU66748.1"/>
    <property type="molecule type" value="Genomic_DNA"/>
</dbReference>